<accession>A0A4Q7E814</accession>
<evidence type="ECO:0000256" key="2">
    <source>
        <dbReference type="ARBA" id="ARBA00023015"/>
    </source>
</evidence>
<dbReference type="RefSeq" id="WP_130245516.1">
    <property type="nucleotide sequence ID" value="NZ_PPUZ01000039.1"/>
</dbReference>
<evidence type="ECO:0000256" key="1">
    <source>
        <dbReference type="ARBA" id="ARBA00009437"/>
    </source>
</evidence>
<dbReference type="InterPro" id="IPR036390">
    <property type="entry name" value="WH_DNA-bd_sf"/>
</dbReference>
<dbReference type="Gene3D" id="3.40.190.10">
    <property type="entry name" value="Periplasmic binding protein-like II"/>
    <property type="match status" value="2"/>
</dbReference>
<evidence type="ECO:0000256" key="3">
    <source>
        <dbReference type="ARBA" id="ARBA00023125"/>
    </source>
</evidence>
<dbReference type="Pfam" id="PF00126">
    <property type="entry name" value="HTH_1"/>
    <property type="match status" value="1"/>
</dbReference>
<organism evidence="6 7">
    <name type="scientific">Pseudoalteromonas rubra</name>
    <dbReference type="NCBI Taxonomy" id="43658"/>
    <lineage>
        <taxon>Bacteria</taxon>
        <taxon>Pseudomonadati</taxon>
        <taxon>Pseudomonadota</taxon>
        <taxon>Gammaproteobacteria</taxon>
        <taxon>Alteromonadales</taxon>
        <taxon>Pseudoalteromonadaceae</taxon>
        <taxon>Pseudoalteromonas</taxon>
    </lineage>
</organism>
<dbReference type="AlphaFoldDB" id="A0A4Q7E814"/>
<dbReference type="GO" id="GO:0006351">
    <property type="term" value="P:DNA-templated transcription"/>
    <property type="evidence" value="ECO:0007669"/>
    <property type="project" value="TreeGrafter"/>
</dbReference>
<keyword evidence="2" id="KW-0805">Transcription regulation</keyword>
<protein>
    <recommendedName>
        <fullName evidence="5">HTH lysR-type domain-containing protein</fullName>
    </recommendedName>
</protein>
<dbReference type="InterPro" id="IPR036388">
    <property type="entry name" value="WH-like_DNA-bd_sf"/>
</dbReference>
<proteinExistence type="inferred from homology"/>
<dbReference type="Gene3D" id="1.10.10.10">
    <property type="entry name" value="Winged helix-like DNA-binding domain superfamily/Winged helix DNA-binding domain"/>
    <property type="match status" value="1"/>
</dbReference>
<keyword evidence="3" id="KW-0238">DNA-binding</keyword>
<dbReference type="GO" id="GO:0043565">
    <property type="term" value="F:sequence-specific DNA binding"/>
    <property type="evidence" value="ECO:0007669"/>
    <property type="project" value="TreeGrafter"/>
</dbReference>
<name>A0A4Q7E814_9GAMM</name>
<dbReference type="Proteomes" id="UP000292345">
    <property type="component" value="Unassembled WGS sequence"/>
</dbReference>
<evidence type="ECO:0000313" key="7">
    <source>
        <dbReference type="Proteomes" id="UP000292345"/>
    </source>
</evidence>
<comment type="similarity">
    <text evidence="1">Belongs to the LysR transcriptional regulatory family.</text>
</comment>
<dbReference type="EMBL" id="PPUZ01000039">
    <property type="protein sequence ID" value="RZM78421.1"/>
    <property type="molecule type" value="Genomic_DNA"/>
</dbReference>
<dbReference type="InterPro" id="IPR058163">
    <property type="entry name" value="LysR-type_TF_proteobact-type"/>
</dbReference>
<feature type="domain" description="HTH lysR-type" evidence="5">
    <location>
        <begin position="6"/>
        <end position="63"/>
    </location>
</feature>
<dbReference type="GO" id="GO:0003700">
    <property type="term" value="F:DNA-binding transcription factor activity"/>
    <property type="evidence" value="ECO:0007669"/>
    <property type="project" value="InterPro"/>
</dbReference>
<dbReference type="SUPFAM" id="SSF46785">
    <property type="entry name" value="Winged helix' DNA-binding domain"/>
    <property type="match status" value="1"/>
</dbReference>
<sequence length="311" mass="34713">MIEANISLSALQSFAVVAAELSFTKAGQILHKTPSAISHQMKLLEQQLDVQLFYRKSKGVVLTPAAELLLKDVHNGLSQLNAGVRRARLKAQTDKHTIVLAVIPSLLEHWLLPRLTRLYQALPHIQLELIAMDQLADFASNRVHGHLHFGRGEFANLTSRWLADEHTYPVISSALRKQFPEVLSLADWMRQVPLLAYRSGLEDAPANLGWETWLSRFQVSAGDALRVDTFSHVGLAMGAAKYGQGIALGWHHIAQQALNDGVLESIGTESIKLAFSYYLVAPEQHWLRAEFMALFEWLNTEFATSSGEVDF</sequence>
<dbReference type="PANTHER" id="PTHR30537">
    <property type="entry name" value="HTH-TYPE TRANSCRIPTIONAL REGULATOR"/>
    <property type="match status" value="1"/>
</dbReference>
<gene>
    <name evidence="6" type="ORF">C3B51_14685</name>
</gene>
<dbReference type="Pfam" id="PF03466">
    <property type="entry name" value="LysR_substrate"/>
    <property type="match status" value="1"/>
</dbReference>
<dbReference type="PANTHER" id="PTHR30537:SF26">
    <property type="entry name" value="GLYCINE CLEAVAGE SYSTEM TRANSCRIPTIONAL ACTIVATOR"/>
    <property type="match status" value="1"/>
</dbReference>
<keyword evidence="4" id="KW-0804">Transcription</keyword>
<dbReference type="SUPFAM" id="SSF53850">
    <property type="entry name" value="Periplasmic binding protein-like II"/>
    <property type="match status" value="1"/>
</dbReference>
<evidence type="ECO:0000256" key="4">
    <source>
        <dbReference type="ARBA" id="ARBA00023163"/>
    </source>
</evidence>
<dbReference type="InterPro" id="IPR000847">
    <property type="entry name" value="LysR_HTH_N"/>
</dbReference>
<evidence type="ECO:0000313" key="6">
    <source>
        <dbReference type="EMBL" id="RZM78421.1"/>
    </source>
</evidence>
<comment type="caution">
    <text evidence="6">The sequence shown here is derived from an EMBL/GenBank/DDBJ whole genome shotgun (WGS) entry which is preliminary data.</text>
</comment>
<dbReference type="PROSITE" id="PS50931">
    <property type="entry name" value="HTH_LYSR"/>
    <property type="match status" value="1"/>
</dbReference>
<dbReference type="InterPro" id="IPR005119">
    <property type="entry name" value="LysR_subst-bd"/>
</dbReference>
<evidence type="ECO:0000259" key="5">
    <source>
        <dbReference type="PROSITE" id="PS50931"/>
    </source>
</evidence>
<reference evidence="6 7" key="1">
    <citation type="submission" date="2018-01" db="EMBL/GenBank/DDBJ databases">
        <title>Co-occurrence of chitin degradation, pigmentation and bioactivity in marine Pseudoalteromonas.</title>
        <authorList>
            <person name="Paulsen S."/>
            <person name="Gram L."/>
            <person name="Machado H."/>
        </authorList>
    </citation>
    <scope>NUCLEOTIDE SEQUENCE [LARGE SCALE GENOMIC DNA]</scope>
    <source>
        <strain evidence="6 7">S1946</strain>
    </source>
</reference>